<dbReference type="GO" id="GO:0005524">
    <property type="term" value="F:ATP binding"/>
    <property type="evidence" value="ECO:0007669"/>
    <property type="project" value="UniProtKB-KW"/>
</dbReference>
<evidence type="ECO:0000256" key="6">
    <source>
        <dbReference type="ARBA" id="ARBA00023277"/>
    </source>
</evidence>
<dbReference type="OrthoDB" id="191465at2"/>
<evidence type="ECO:0000256" key="2">
    <source>
        <dbReference type="ARBA" id="ARBA00022679"/>
    </source>
</evidence>
<dbReference type="Gene3D" id="3.40.980.20">
    <property type="entry name" value="Four-carbon acid sugar kinase, nucleotide binding domain"/>
    <property type="match status" value="1"/>
</dbReference>
<dbReference type="Pfam" id="PF17042">
    <property type="entry name" value="NBD_C"/>
    <property type="match status" value="1"/>
</dbReference>
<comment type="caution">
    <text evidence="9">The sequence shown here is derived from an EMBL/GenBank/DDBJ whole genome shotgun (WGS) entry which is preliminary data.</text>
</comment>
<proteinExistence type="inferred from homology"/>
<gene>
    <name evidence="9" type="ORF">CBY09_00990</name>
</gene>
<evidence type="ECO:0000313" key="9">
    <source>
        <dbReference type="EMBL" id="OYD52100.1"/>
    </source>
</evidence>
<name>A0A235ESU4_9BURK</name>
<keyword evidence="3" id="KW-0547">Nucleotide-binding</keyword>
<dbReference type="Proteomes" id="UP000215441">
    <property type="component" value="Unassembled WGS sequence"/>
</dbReference>
<organism evidence="9 10">
    <name type="scientific">Acidovorax kalamii</name>
    <dbReference type="NCBI Taxonomy" id="2004485"/>
    <lineage>
        <taxon>Bacteria</taxon>
        <taxon>Pseudomonadati</taxon>
        <taxon>Pseudomonadota</taxon>
        <taxon>Betaproteobacteria</taxon>
        <taxon>Burkholderiales</taxon>
        <taxon>Comamonadaceae</taxon>
        <taxon>Acidovorax</taxon>
    </lineage>
</organism>
<sequence>MIAILADDLTSALDGAAPFAACGRSARVLLHPNALAGPHSSDVLAIDLDTRFVSPLRAQARFRHAAQALRHAPVLLKTIDSTLRGHLGAETCGALDGAGRQQALVAPAFPAAGRTTQQGRQWLHGMPLEQTVFASDQRTPITSSVVMARMGGPRGVPAQRLRIHDATTDADLDAVVATTGLRRPDLLWVGSPGLASALARAHGAPPCPAPPARHTSPPHLGRPRCTLVVVGSLHPANGGQVGELQRAGIPVVRLPPPPGEPGLAMAALQALQNVLTQALATHPVVCLTSATPPGHTPPPAPGFSAQPAQQLAWLAGQCAAQWDGLVATGGDTARRVIEVLQATHLDLLGEVAPGVPYGALQLPTRTLAFATKAGGFGQPDTLRRCIEQLHTLPTTEIPSP</sequence>
<evidence type="ECO:0000256" key="5">
    <source>
        <dbReference type="ARBA" id="ARBA00022840"/>
    </source>
</evidence>
<feature type="domain" description="Four-carbon acid sugar kinase nucleotide binding" evidence="8">
    <location>
        <begin position="227"/>
        <end position="382"/>
    </location>
</feature>
<dbReference type="InterPro" id="IPR010737">
    <property type="entry name" value="4-carb_acid_sugar_kinase_N"/>
</dbReference>
<keyword evidence="4" id="KW-0418">Kinase</keyword>
<keyword evidence="2" id="KW-0808">Transferase</keyword>
<dbReference type="Gene3D" id="3.40.50.10840">
    <property type="entry name" value="Putative sugar-binding, N-terminal domain"/>
    <property type="match status" value="1"/>
</dbReference>
<dbReference type="InterPro" id="IPR031475">
    <property type="entry name" value="NBD_C"/>
</dbReference>
<protein>
    <recommendedName>
        <fullName evidence="11">Four-carbon acid sugar kinase family protein</fullName>
    </recommendedName>
</protein>
<accession>A0A235ESU4</accession>
<keyword evidence="10" id="KW-1185">Reference proteome</keyword>
<evidence type="ECO:0008006" key="11">
    <source>
        <dbReference type="Google" id="ProtNLM"/>
    </source>
</evidence>
<dbReference type="RefSeq" id="WP_094285501.1">
    <property type="nucleotide sequence ID" value="NZ_NOIG01000001.1"/>
</dbReference>
<reference evidence="9 10" key="1">
    <citation type="submission" date="2017-07" db="EMBL/GenBank/DDBJ databases">
        <title>Acidovorax KNDSW TSA 6 genome sequence and assembly.</title>
        <authorList>
            <person name="Mayilraj S."/>
        </authorList>
    </citation>
    <scope>NUCLEOTIDE SEQUENCE [LARGE SCALE GENOMIC DNA]</scope>
    <source>
        <strain evidence="9 10">KNDSW-TSA6</strain>
    </source>
</reference>
<evidence type="ECO:0000256" key="1">
    <source>
        <dbReference type="ARBA" id="ARBA00005715"/>
    </source>
</evidence>
<keyword evidence="5" id="KW-0067">ATP-binding</keyword>
<feature type="domain" description="Four-carbon acid sugar kinase N-terminal" evidence="7">
    <location>
        <begin position="2"/>
        <end position="147"/>
    </location>
</feature>
<dbReference type="GO" id="GO:0016301">
    <property type="term" value="F:kinase activity"/>
    <property type="evidence" value="ECO:0007669"/>
    <property type="project" value="UniProtKB-KW"/>
</dbReference>
<comment type="similarity">
    <text evidence="1">Belongs to the four-carbon acid sugar kinase family.</text>
</comment>
<evidence type="ECO:0000259" key="7">
    <source>
        <dbReference type="Pfam" id="PF07005"/>
    </source>
</evidence>
<dbReference type="EMBL" id="NOIG01000001">
    <property type="protein sequence ID" value="OYD52100.1"/>
    <property type="molecule type" value="Genomic_DNA"/>
</dbReference>
<evidence type="ECO:0000256" key="3">
    <source>
        <dbReference type="ARBA" id="ARBA00022741"/>
    </source>
</evidence>
<dbReference type="InterPro" id="IPR042213">
    <property type="entry name" value="NBD_C_sf"/>
</dbReference>
<dbReference type="InterPro" id="IPR037051">
    <property type="entry name" value="4-carb_acid_sugar_kinase_N_sf"/>
</dbReference>
<evidence type="ECO:0000259" key="8">
    <source>
        <dbReference type="Pfam" id="PF17042"/>
    </source>
</evidence>
<evidence type="ECO:0000313" key="10">
    <source>
        <dbReference type="Proteomes" id="UP000215441"/>
    </source>
</evidence>
<dbReference type="SUPFAM" id="SSF142764">
    <property type="entry name" value="YgbK-like"/>
    <property type="match status" value="1"/>
</dbReference>
<dbReference type="Pfam" id="PF07005">
    <property type="entry name" value="SBD_N"/>
    <property type="match status" value="1"/>
</dbReference>
<dbReference type="AlphaFoldDB" id="A0A235ESU4"/>
<keyword evidence="6" id="KW-0119">Carbohydrate metabolism</keyword>
<evidence type="ECO:0000256" key="4">
    <source>
        <dbReference type="ARBA" id="ARBA00022777"/>
    </source>
</evidence>